<feature type="transmembrane region" description="Helical" evidence="2">
    <location>
        <begin position="87"/>
        <end position="104"/>
    </location>
</feature>
<keyword evidence="4" id="KW-0934">Plastid</keyword>
<dbReference type="PROSITE" id="PS00674">
    <property type="entry name" value="AAA"/>
    <property type="match status" value="1"/>
</dbReference>
<dbReference type="GO" id="GO:0005524">
    <property type="term" value="F:ATP binding"/>
    <property type="evidence" value="ECO:0007669"/>
    <property type="project" value="InterPro"/>
</dbReference>
<dbReference type="GO" id="GO:0004176">
    <property type="term" value="F:ATP-dependent peptidase activity"/>
    <property type="evidence" value="ECO:0007669"/>
    <property type="project" value="TreeGrafter"/>
</dbReference>
<dbReference type="Pfam" id="PF00004">
    <property type="entry name" value="AAA"/>
    <property type="match status" value="2"/>
</dbReference>
<keyword evidence="4" id="KW-0132">Cell division</keyword>
<keyword evidence="2" id="KW-0472">Membrane</keyword>
<dbReference type="GO" id="GO:0051301">
    <property type="term" value="P:cell division"/>
    <property type="evidence" value="ECO:0007669"/>
    <property type="project" value="UniProtKB-KW"/>
</dbReference>
<evidence type="ECO:0000256" key="2">
    <source>
        <dbReference type="SAM" id="Phobius"/>
    </source>
</evidence>
<feature type="region of interest" description="Disordered" evidence="1">
    <location>
        <begin position="1395"/>
        <end position="1451"/>
    </location>
</feature>
<name>A0A1X9RPN3_9CHLO</name>
<feature type="domain" description="AAA+ ATPase" evidence="3">
    <location>
        <begin position="689"/>
        <end position="906"/>
    </location>
</feature>
<dbReference type="SUPFAM" id="SSF52540">
    <property type="entry name" value="P-loop containing nucleoside triphosphate hydrolases"/>
    <property type="match status" value="1"/>
</dbReference>
<keyword evidence="4" id="KW-0150">Chloroplast</keyword>
<gene>
    <name evidence="4" type="primary">ftsH</name>
</gene>
<dbReference type="InterPro" id="IPR003959">
    <property type="entry name" value="ATPase_AAA_core"/>
</dbReference>
<dbReference type="Gene3D" id="1.10.8.60">
    <property type="match status" value="1"/>
</dbReference>
<feature type="compositionally biased region" description="Basic and acidic residues" evidence="1">
    <location>
        <begin position="1441"/>
        <end position="1451"/>
    </location>
</feature>
<dbReference type="EMBL" id="KY509312">
    <property type="protein sequence ID" value="ARQ82122.1"/>
    <property type="molecule type" value="Genomic_DNA"/>
</dbReference>
<dbReference type="PANTHER" id="PTHR23076:SF97">
    <property type="entry name" value="ATP-DEPENDENT ZINC METALLOPROTEASE YME1L1"/>
    <property type="match status" value="1"/>
</dbReference>
<dbReference type="InterPro" id="IPR027417">
    <property type="entry name" value="P-loop_NTPase"/>
</dbReference>
<dbReference type="GO" id="GO:0016887">
    <property type="term" value="F:ATP hydrolysis activity"/>
    <property type="evidence" value="ECO:0007669"/>
    <property type="project" value="InterPro"/>
</dbReference>
<organism evidence="4">
    <name type="scientific">Ostreobium sp. HV05007a</name>
    <dbReference type="NCBI Taxonomy" id="1979228"/>
    <lineage>
        <taxon>Eukaryota</taxon>
        <taxon>Viridiplantae</taxon>
        <taxon>Chlorophyta</taxon>
        <taxon>core chlorophytes</taxon>
        <taxon>Ulvophyceae</taxon>
        <taxon>TCBD clade</taxon>
        <taxon>Bryopsidales</taxon>
        <taxon>Ostreobineae</taxon>
        <taxon>Ostreobiaceae</taxon>
        <taxon>Ostreobium</taxon>
    </lineage>
</organism>
<dbReference type="SMART" id="SM00382">
    <property type="entry name" value="AAA"/>
    <property type="match status" value="1"/>
</dbReference>
<proteinExistence type="predicted"/>
<dbReference type="PANTHER" id="PTHR23076">
    <property type="entry name" value="METALLOPROTEASE M41 FTSH"/>
    <property type="match status" value="1"/>
</dbReference>
<protein>
    <submittedName>
        <fullName evidence="4">Cell division protein FTSH</fullName>
    </submittedName>
</protein>
<reference evidence="4" key="1">
    <citation type="journal article" date="2017" name="J. Phycol.">
        <title>Phylogenetic position of the coral symbiont Ostreobium (Ulvophyceae) inferred from chloroplast genome data.</title>
        <authorList>
            <person name="Verbruggen H."/>
            <person name="Marcelino V.R."/>
            <person name="Guiry M.D."/>
            <person name="Cremen M.C."/>
            <person name="Jackson C.J."/>
        </authorList>
    </citation>
    <scope>NUCLEOTIDE SEQUENCE</scope>
</reference>
<accession>A0A1X9RPN3</accession>
<keyword evidence="2" id="KW-1133">Transmembrane helix</keyword>
<feature type="compositionally biased region" description="Acidic residues" evidence="1">
    <location>
        <begin position="1395"/>
        <end position="1440"/>
    </location>
</feature>
<dbReference type="InterPro" id="IPR003960">
    <property type="entry name" value="ATPase_AAA_CS"/>
</dbReference>
<keyword evidence="4" id="KW-0131">Cell cycle</keyword>
<geneLocation type="chloroplast" evidence="4"/>
<dbReference type="GO" id="GO:0006508">
    <property type="term" value="P:proteolysis"/>
    <property type="evidence" value="ECO:0007669"/>
    <property type="project" value="TreeGrafter"/>
</dbReference>
<dbReference type="InterPro" id="IPR003593">
    <property type="entry name" value="AAA+_ATPase"/>
</dbReference>
<evidence type="ECO:0000256" key="1">
    <source>
        <dbReference type="SAM" id="MobiDB-lite"/>
    </source>
</evidence>
<dbReference type="Gene3D" id="3.40.50.300">
    <property type="entry name" value="P-loop containing nucleotide triphosphate hydrolases"/>
    <property type="match status" value="1"/>
</dbReference>
<sequence length="1451" mass="171856">MNNTKKNQLRFKDPIKLRLIELIESYPLNHNFMIYCFDLSFYVFYYDKIVPTLNFISDKYDPKYINFVNILLKKLLKLIGKIAKKSYVALPLIVISVGLIQIGSKETNLSHFKLLTYNILTHEPRGYEEESLKQLYIVKPYTRELNWKTFYIDNFNYLIEKHPSKKEYSQIDLLGRRISMTLTPFAQNLKNQICFGLIPLQKGNIKTNQFSFHQVKDKEILSSIPQTQESFFNIIPLKIEWNTIEPKVPIYINQNSLNLFDAIPIKLEGVSKNIKIRKKRKGKKRIRPLFYLKNKDIKQNKKVSFQNLESDVFIDEFYEQDEFTEDLEDSIELIKKVTAKPHWNESLFLDKSLLRKIRRLSKRTDQRETLFNCYRDLFFKNDYTNVNPKIFSKKQSQNIKRFVCVLLNPKLEELVKHDESFLEIFDLMEELELSFFNSILRPRYCSGYKFPDNIRGKNKNVIAIEPLKLNIYCPLSRRSFFLDSFLKTIKIRKNRETKNIFYPKPQKQQLTIHKTANYKKRSTIYQKANLFFSRNFWRWNPVFNLNYKPSSKTLVFKHRQFNEFLEVLEPFSWLIILKLGLGIVSFRILQYIYKDHGREIILATINIMHWVGILREVEWLKEDLYLDDYDLKGYRAVRRVRKSSQHAAGITPFFAYFSPALWYLKSKKTIFSRIFNFLNYKLRRDQSFLLQPALLVGPPGTGKTLLIRAFAGETGVPVLLQSGAVLKDFKQRGKGARSVQNLFRRARKVSPCIVFIDEVDGIGARRHGMPSGAADHEDLIDKLNVSEVVPASFDDVKAFHPKSIIKDLLEEQIKLELAEAINFGETLPEARNRNTTRIEVLKELQFEQRSRIEQVGMLTQLLIELDGLNSLDDILILAATNRFYALDPALVRPGRFYKIMTLSLPDYKKRIQILKLYTSFIKIGPRNSTYWHYLAQRMEGLTAADISAIVNESALISISEGTKHNLRSFETSIERILTYNIMRNMEVYNEMLYTSIFQVQNRWIINFLYKQSYENKSQNKILLKKKKYSSFKNLYCMRKFAFFTNFRRLAYYESGRSIVQTLLPLHPSSVFLEIQERLKNFRFLSMQGIVVNLIDNFKFRYKLEQRLIGFLSGKAGEFFSGYASIKPHMQSLVKIVPNKIYKRFNASNIGYEDTHPANLLAFFMIEKWYFYAEQRSANACHSILENFNIPEVYSDDRRFFEAIFEELDSEIDTKNRLIFGRQKQSYKTWWVKELADLESFFDRTFMKWYRIHCSESEESERNIEWVPPDDYYNVLNIRLKDSFILWENFLKLTYEYLYHALLLNCLNFSFSTLSNYRELVDYLSDSVIRNKVVRVIELQALMKPFLKSDKISKQSNLDPKILIFLKSWGISSRRQSSFFINLDKLEEDLETQDKLEEDLETQDKLEEDLETQDKLEEDLETQDKLEEDLETQDKLEEDLETQDKLEEDRSN</sequence>
<keyword evidence="2" id="KW-0812">Transmembrane</keyword>
<evidence type="ECO:0000259" key="3">
    <source>
        <dbReference type="SMART" id="SM00382"/>
    </source>
</evidence>
<evidence type="ECO:0000313" key="4">
    <source>
        <dbReference type="EMBL" id="ARQ82122.1"/>
    </source>
</evidence>